<keyword evidence="20" id="KW-1185">Reference proteome</keyword>
<feature type="region of interest" description="Disordered" evidence="16">
    <location>
        <begin position="57"/>
        <end position="78"/>
    </location>
</feature>
<feature type="binding site" evidence="15">
    <location>
        <begin position="219"/>
        <end position="221"/>
    </location>
    <ligand>
        <name>substrate</name>
    </ligand>
</feature>
<dbReference type="GO" id="GO:0006508">
    <property type="term" value="P:proteolysis"/>
    <property type="evidence" value="ECO:0007669"/>
    <property type="project" value="UniProtKB-KW"/>
</dbReference>
<dbReference type="InterPro" id="IPR011782">
    <property type="entry name" value="Pept_S1C_Do"/>
</dbReference>
<dbReference type="InterPro" id="IPR001478">
    <property type="entry name" value="PDZ"/>
</dbReference>
<dbReference type="SUPFAM" id="SSF50156">
    <property type="entry name" value="PDZ domain-like"/>
    <property type="match status" value="2"/>
</dbReference>
<dbReference type="CDD" id="cd10839">
    <property type="entry name" value="cpPDZ1_DegP-like"/>
    <property type="match status" value="1"/>
</dbReference>
<evidence type="ECO:0000256" key="10">
    <source>
        <dbReference type="ARBA" id="ARBA00022801"/>
    </source>
</evidence>
<dbReference type="PROSITE" id="PS50106">
    <property type="entry name" value="PDZ"/>
    <property type="match status" value="2"/>
</dbReference>
<feature type="domain" description="PDZ" evidence="18">
    <location>
        <begin position="382"/>
        <end position="469"/>
    </location>
</feature>
<keyword evidence="7 17" id="KW-0732">Signal</keyword>
<reference evidence="19 20" key="1">
    <citation type="submission" date="2020-08" db="EMBL/GenBank/DDBJ databases">
        <title>Genomic Encyclopedia of Type Strains, Phase IV (KMG-IV): sequencing the most valuable type-strain genomes for metagenomic binning, comparative biology and taxonomic classification.</title>
        <authorList>
            <person name="Goeker M."/>
        </authorList>
    </citation>
    <scope>NUCLEOTIDE SEQUENCE [LARGE SCALE GENOMIC DNA]</scope>
    <source>
        <strain evidence="19 20">DSM 15743</strain>
    </source>
</reference>
<dbReference type="Pfam" id="PF13365">
    <property type="entry name" value="Trypsin_2"/>
    <property type="match status" value="1"/>
</dbReference>
<dbReference type="GO" id="GO:0004252">
    <property type="term" value="F:serine-type endopeptidase activity"/>
    <property type="evidence" value="ECO:0007669"/>
    <property type="project" value="InterPro"/>
</dbReference>
<dbReference type="SUPFAM" id="SSF50494">
    <property type="entry name" value="Trypsin-like serine proteases"/>
    <property type="match status" value="1"/>
</dbReference>
<dbReference type="GO" id="GO:0042597">
    <property type="term" value="C:periplasmic space"/>
    <property type="evidence" value="ECO:0007669"/>
    <property type="project" value="UniProtKB-SubCell"/>
</dbReference>
<comment type="similarity">
    <text evidence="3">Belongs to the peptidase S1C family.</text>
</comment>
<feature type="domain" description="PDZ" evidence="18">
    <location>
        <begin position="265"/>
        <end position="343"/>
    </location>
</feature>
<feature type="active site" description="Charge relay system" evidence="14">
    <location>
        <position position="221"/>
    </location>
</feature>
<evidence type="ECO:0000256" key="5">
    <source>
        <dbReference type="ARBA" id="ARBA00013958"/>
    </source>
</evidence>
<feature type="active site" description="Charge relay system" evidence="14">
    <location>
        <position position="147"/>
    </location>
</feature>
<evidence type="ECO:0000256" key="7">
    <source>
        <dbReference type="ARBA" id="ARBA00022729"/>
    </source>
</evidence>
<dbReference type="InterPro" id="IPR009003">
    <property type="entry name" value="Peptidase_S1_PA"/>
</dbReference>
<keyword evidence="10 19" id="KW-0378">Hydrolase</keyword>
<evidence type="ECO:0000313" key="19">
    <source>
        <dbReference type="EMBL" id="MBB4039843.1"/>
    </source>
</evidence>
<evidence type="ECO:0000256" key="1">
    <source>
        <dbReference type="ARBA" id="ARBA00001772"/>
    </source>
</evidence>
<dbReference type="Gene3D" id="2.40.10.120">
    <property type="match status" value="1"/>
</dbReference>
<dbReference type="SMART" id="SM00228">
    <property type="entry name" value="PDZ"/>
    <property type="match status" value="2"/>
</dbReference>
<feature type="binding site" evidence="15">
    <location>
        <position position="147"/>
    </location>
    <ligand>
        <name>substrate</name>
    </ligand>
</feature>
<evidence type="ECO:0000256" key="14">
    <source>
        <dbReference type="PIRSR" id="PIRSR611782-1"/>
    </source>
</evidence>
<evidence type="ECO:0000256" key="13">
    <source>
        <dbReference type="ARBA" id="ARBA00032850"/>
    </source>
</evidence>
<feature type="region of interest" description="Disordered" evidence="16">
    <location>
        <begin position="366"/>
        <end position="389"/>
    </location>
</feature>
<dbReference type="RefSeq" id="WP_051435144.1">
    <property type="nucleotide sequence ID" value="NZ_JACIDC010000004.1"/>
</dbReference>
<feature type="signal peptide" evidence="17">
    <location>
        <begin position="1"/>
        <end position="33"/>
    </location>
</feature>
<dbReference type="PANTHER" id="PTHR43343:SF3">
    <property type="entry name" value="PROTEASE DO-LIKE 8, CHLOROPLASTIC"/>
    <property type="match status" value="1"/>
</dbReference>
<evidence type="ECO:0000256" key="4">
    <source>
        <dbReference type="ARBA" id="ARBA00013035"/>
    </source>
</evidence>
<organism evidence="19 20">
    <name type="scientific">Microvirga flocculans</name>
    <dbReference type="NCBI Taxonomy" id="217168"/>
    <lineage>
        <taxon>Bacteria</taxon>
        <taxon>Pseudomonadati</taxon>
        <taxon>Pseudomonadota</taxon>
        <taxon>Alphaproteobacteria</taxon>
        <taxon>Hyphomicrobiales</taxon>
        <taxon>Methylobacteriaceae</taxon>
        <taxon>Microvirga</taxon>
    </lineage>
</organism>
<dbReference type="Proteomes" id="UP000519439">
    <property type="component" value="Unassembled WGS sequence"/>
</dbReference>
<dbReference type="FunFam" id="2.40.10.120:FF:000007">
    <property type="entry name" value="Periplasmic serine endoprotease DegP-like"/>
    <property type="match status" value="1"/>
</dbReference>
<dbReference type="EC" id="3.4.21.107" evidence="4"/>
<keyword evidence="9" id="KW-0574">Periplasm</keyword>
<evidence type="ECO:0000256" key="11">
    <source>
        <dbReference type="ARBA" id="ARBA00022825"/>
    </source>
</evidence>
<dbReference type="InterPro" id="IPR036034">
    <property type="entry name" value="PDZ_sf"/>
</dbReference>
<dbReference type="PANTHER" id="PTHR43343">
    <property type="entry name" value="PEPTIDASE S12"/>
    <property type="match status" value="1"/>
</dbReference>
<keyword evidence="11" id="KW-0720">Serine protease</keyword>
<proteinExistence type="inferred from homology"/>
<dbReference type="Pfam" id="PF13180">
    <property type="entry name" value="PDZ_2"/>
    <property type="match status" value="2"/>
</dbReference>
<evidence type="ECO:0000256" key="15">
    <source>
        <dbReference type="PIRSR" id="PIRSR611782-2"/>
    </source>
</evidence>
<comment type="caution">
    <text evidence="19">The sequence shown here is derived from an EMBL/GenBank/DDBJ whole genome shotgun (WGS) entry which is preliminary data.</text>
</comment>
<feature type="chain" id="PRO_5038560432" description="Probable periplasmic serine endoprotease DegP-like" evidence="17">
    <location>
        <begin position="34"/>
        <end position="478"/>
    </location>
</feature>
<keyword evidence="12" id="KW-0346">Stress response</keyword>
<keyword evidence="6 19" id="KW-0645">Protease</keyword>
<dbReference type="InterPro" id="IPR051201">
    <property type="entry name" value="Chloro_Bact_Ser_Proteases"/>
</dbReference>
<accession>A0A7W6N7X9</accession>
<evidence type="ECO:0000259" key="18">
    <source>
        <dbReference type="PROSITE" id="PS50106"/>
    </source>
</evidence>
<evidence type="ECO:0000256" key="9">
    <source>
        <dbReference type="ARBA" id="ARBA00022764"/>
    </source>
</evidence>
<comment type="catalytic activity">
    <reaction evidence="1">
        <text>Acts on substrates that are at least partially unfolded. The cleavage site P1 residue is normally between a pair of hydrophobic residues, such as Val-|-Val.</text>
        <dbReference type="EC" id="3.4.21.107"/>
    </reaction>
</comment>
<evidence type="ECO:0000256" key="17">
    <source>
        <dbReference type="SAM" id="SignalP"/>
    </source>
</evidence>
<dbReference type="Gene3D" id="2.30.42.10">
    <property type="match status" value="2"/>
</dbReference>
<name>A0A7W6N7X9_9HYPH</name>
<feature type="active site" description="Charge relay system" evidence="14">
    <location>
        <position position="117"/>
    </location>
</feature>
<evidence type="ECO:0000256" key="3">
    <source>
        <dbReference type="ARBA" id="ARBA00010541"/>
    </source>
</evidence>
<evidence type="ECO:0000256" key="16">
    <source>
        <dbReference type="SAM" id="MobiDB-lite"/>
    </source>
</evidence>
<comment type="subcellular location">
    <subcellularLocation>
        <location evidence="2">Periplasm</location>
    </subcellularLocation>
</comment>
<protein>
    <recommendedName>
        <fullName evidence="5">Probable periplasmic serine endoprotease DegP-like</fullName>
        <ecNumber evidence="4">3.4.21.107</ecNumber>
    </recommendedName>
    <alternativeName>
        <fullName evidence="13">Protease Do</fullName>
    </alternativeName>
</protein>
<sequence length="478" mass="50440">MTHDSRLPALLRTGVIGGVLLLLASAAPTPSLAQQAPTDFTAIVKQKMPAVVAVTTRQRVEERQQQRAQSTPDDQDLPELFRRFFEERSSPERQQPRQGLGSGFVISADGYIVTNNHVIEDADDIHVAFGENTPVPAKLVGRDPATDIAVLKIDPQPDMAVTTWGDSDAAEPGSWVIAIGSPFGLGGTVTVGVVSARSRDIRSGPLDDYIQTDAAINRGNSGGPLFNARGEVIGVNTAIFSPVGANIGIGFAVPSHTARTVAEQLIRTGRVERGYVGLRLQEITPAIAQALGRPDDKGVLVASVEPGGPADKAGIKSGDVITRIGDQSVDSGRDLTRAVAGMKPGTQARLTVVRGGATQEVTVAVGQRQDEQASQEGTQQGSDNGGKRLGLALAPIGEATRQRLGADTTGVLVQQVQPNSPAAENGIRPGDVIVAANNRDVSRPSEVAEEWSRAQREKKPILLRVKRDGQYLFVAVTA</sequence>
<feature type="binding site" evidence="15">
    <location>
        <position position="117"/>
    </location>
    <ligand>
        <name>substrate</name>
    </ligand>
</feature>
<evidence type="ECO:0000313" key="20">
    <source>
        <dbReference type="Proteomes" id="UP000519439"/>
    </source>
</evidence>
<dbReference type="InterPro" id="IPR001940">
    <property type="entry name" value="Peptidase_S1C"/>
</dbReference>
<dbReference type="EMBL" id="JACIDC010000004">
    <property type="protein sequence ID" value="MBB4039843.1"/>
    <property type="molecule type" value="Genomic_DNA"/>
</dbReference>
<dbReference type="NCBIfam" id="TIGR02037">
    <property type="entry name" value="degP_htrA_DO"/>
    <property type="match status" value="1"/>
</dbReference>
<evidence type="ECO:0000256" key="2">
    <source>
        <dbReference type="ARBA" id="ARBA00004418"/>
    </source>
</evidence>
<evidence type="ECO:0000256" key="12">
    <source>
        <dbReference type="ARBA" id="ARBA00023016"/>
    </source>
</evidence>
<keyword evidence="8" id="KW-0677">Repeat</keyword>
<evidence type="ECO:0000256" key="6">
    <source>
        <dbReference type="ARBA" id="ARBA00022670"/>
    </source>
</evidence>
<gene>
    <name evidence="19" type="ORF">GGR34_001490</name>
</gene>
<evidence type="ECO:0000256" key="8">
    <source>
        <dbReference type="ARBA" id="ARBA00022737"/>
    </source>
</evidence>
<dbReference type="AlphaFoldDB" id="A0A7W6N7X9"/>
<dbReference type="PRINTS" id="PR00834">
    <property type="entry name" value="PROTEASES2C"/>
</dbReference>
<feature type="compositionally biased region" description="Polar residues" evidence="16">
    <location>
        <begin position="372"/>
        <end position="382"/>
    </location>
</feature>